<dbReference type="Proteomes" id="UP000801492">
    <property type="component" value="Unassembled WGS sequence"/>
</dbReference>
<organism evidence="1 2">
    <name type="scientific">Ignelater luminosus</name>
    <name type="common">Cucubano</name>
    <name type="synonym">Pyrophorus luminosus</name>
    <dbReference type="NCBI Taxonomy" id="2038154"/>
    <lineage>
        <taxon>Eukaryota</taxon>
        <taxon>Metazoa</taxon>
        <taxon>Ecdysozoa</taxon>
        <taxon>Arthropoda</taxon>
        <taxon>Hexapoda</taxon>
        <taxon>Insecta</taxon>
        <taxon>Pterygota</taxon>
        <taxon>Neoptera</taxon>
        <taxon>Endopterygota</taxon>
        <taxon>Coleoptera</taxon>
        <taxon>Polyphaga</taxon>
        <taxon>Elateriformia</taxon>
        <taxon>Elateroidea</taxon>
        <taxon>Elateridae</taxon>
        <taxon>Agrypninae</taxon>
        <taxon>Pyrophorini</taxon>
        <taxon>Ignelater</taxon>
    </lineage>
</organism>
<gene>
    <name evidence="1" type="ORF">ILUMI_03630</name>
</gene>
<protein>
    <recommendedName>
        <fullName evidence="3">Reverse transcriptase domain-containing protein</fullName>
    </recommendedName>
</protein>
<dbReference type="OrthoDB" id="6775354at2759"/>
<accession>A0A8K0DAF0</accession>
<name>A0A8K0DAF0_IGNLU</name>
<proteinExistence type="predicted"/>
<keyword evidence="2" id="KW-1185">Reference proteome</keyword>
<dbReference type="AlphaFoldDB" id="A0A8K0DAF0"/>
<dbReference type="EMBL" id="VTPC01001260">
    <property type="protein sequence ID" value="KAF2902555.1"/>
    <property type="molecule type" value="Genomic_DNA"/>
</dbReference>
<evidence type="ECO:0008006" key="3">
    <source>
        <dbReference type="Google" id="ProtNLM"/>
    </source>
</evidence>
<sequence>MPRNRFEMILSNLHVNDNQMLPKDNKDKACKIRPMITEPFILQQTFIEQRSQMLDENKEMGARIDLADQLRSSYCVDRKSRKWWHRLFWGIDIALVNAYFIYNDLFEKMDQLEFRRSVAVGLLAYSTYHLSKKRRSQGSTPGPSHKRRKYNYSVLDDVRLGESSVFHSKPVTPPKGVIQYGNLYAEPNATVGDLRDYEEEPDILLEEVQVAIDKLREGKAAGLDRISANVLQALDNRGHKIMHTQCQKIWKTGLWPEDWPTSILLPLHKKGPTTVCDNYRLIALISHSSKIMLYILQARLQAFLTHQIASEQAGFVKGLDTREQILNARQLIEKAREYSVPIYLYFCTFVDYEKAFDNVRPKLWTTLGELGVSAHLITLVKNLY</sequence>
<evidence type="ECO:0000313" key="1">
    <source>
        <dbReference type="EMBL" id="KAF2902555.1"/>
    </source>
</evidence>
<dbReference type="PANTHER" id="PTHR19446">
    <property type="entry name" value="REVERSE TRANSCRIPTASES"/>
    <property type="match status" value="1"/>
</dbReference>
<reference evidence="1" key="1">
    <citation type="submission" date="2019-08" db="EMBL/GenBank/DDBJ databases">
        <title>The genome of the North American firefly Photinus pyralis.</title>
        <authorList>
            <consortium name="Photinus pyralis genome working group"/>
            <person name="Fallon T.R."/>
            <person name="Sander Lower S.E."/>
            <person name="Weng J.-K."/>
        </authorList>
    </citation>
    <scope>NUCLEOTIDE SEQUENCE</scope>
    <source>
        <strain evidence="1">TRF0915ILg1</strain>
        <tissue evidence="1">Whole body</tissue>
    </source>
</reference>
<comment type="caution">
    <text evidence="1">The sequence shown here is derived from an EMBL/GenBank/DDBJ whole genome shotgun (WGS) entry which is preliminary data.</text>
</comment>
<evidence type="ECO:0000313" key="2">
    <source>
        <dbReference type="Proteomes" id="UP000801492"/>
    </source>
</evidence>